<dbReference type="OrthoDB" id="10553452at2759"/>
<reference evidence="1 2" key="1">
    <citation type="submission" date="2015-01" db="EMBL/GenBank/DDBJ databases">
        <title>Evolution of Trichinella species and genotypes.</title>
        <authorList>
            <person name="Korhonen P.K."/>
            <person name="Edoardo P."/>
            <person name="Giuseppe L.R."/>
            <person name="Gasser R.B."/>
        </authorList>
    </citation>
    <scope>NUCLEOTIDE SEQUENCE [LARGE SCALE GENOMIC DNA]</scope>
    <source>
        <strain evidence="1">ISS470</strain>
    </source>
</reference>
<protein>
    <submittedName>
        <fullName evidence="1">Uncharacterized protein</fullName>
    </submittedName>
</protein>
<name>A0A0V1FG63_TRIPS</name>
<gene>
    <name evidence="1" type="ORF">T4D_2242</name>
</gene>
<dbReference type="EMBL" id="JYDT01000102">
    <property type="protein sequence ID" value="KRY84942.1"/>
    <property type="molecule type" value="Genomic_DNA"/>
</dbReference>
<organism evidence="1 2">
    <name type="scientific">Trichinella pseudospiralis</name>
    <name type="common">Parasitic roundworm</name>
    <dbReference type="NCBI Taxonomy" id="6337"/>
    <lineage>
        <taxon>Eukaryota</taxon>
        <taxon>Metazoa</taxon>
        <taxon>Ecdysozoa</taxon>
        <taxon>Nematoda</taxon>
        <taxon>Enoplea</taxon>
        <taxon>Dorylaimia</taxon>
        <taxon>Trichinellida</taxon>
        <taxon>Trichinellidae</taxon>
        <taxon>Trichinella</taxon>
    </lineage>
</organism>
<sequence length="95" mass="11767">MIYPPYKDNRRHMQRKANFIRNPLKALQIIWNAIYYLKLRLLEHEMLQRYFRLQSQRTTVPRFVQWDSFNENTFLHVTGHPFHVKQLQKSIIPKE</sequence>
<comment type="caution">
    <text evidence="1">The sequence shown here is derived from an EMBL/GenBank/DDBJ whole genome shotgun (WGS) entry which is preliminary data.</text>
</comment>
<evidence type="ECO:0000313" key="2">
    <source>
        <dbReference type="Proteomes" id="UP000054995"/>
    </source>
</evidence>
<keyword evidence="2" id="KW-1185">Reference proteome</keyword>
<proteinExistence type="predicted"/>
<dbReference type="AlphaFoldDB" id="A0A0V1FG63"/>
<accession>A0A0V1FG63</accession>
<evidence type="ECO:0000313" key="1">
    <source>
        <dbReference type="EMBL" id="KRY84942.1"/>
    </source>
</evidence>
<dbReference type="Proteomes" id="UP000054995">
    <property type="component" value="Unassembled WGS sequence"/>
</dbReference>